<dbReference type="RefSeq" id="XP_005823929.1">
    <property type="nucleotide sequence ID" value="XM_005823872.1"/>
</dbReference>
<keyword evidence="4" id="KW-1185">Reference proteome</keyword>
<organism evidence="2">
    <name type="scientific">Guillardia theta (strain CCMP2712)</name>
    <name type="common">Cryptophyte</name>
    <dbReference type="NCBI Taxonomy" id="905079"/>
    <lineage>
        <taxon>Eukaryota</taxon>
        <taxon>Cryptophyceae</taxon>
        <taxon>Pyrenomonadales</taxon>
        <taxon>Geminigeraceae</taxon>
        <taxon>Guillardia</taxon>
    </lineage>
</organism>
<sequence>MNLPFNGGSEWPDVFDFFKRGDDSEGEGTLTLGRRQQKEAKTRDGTEDPRRKDPLRKSSFQGDTHELKEMLASCKPSQIEVVAAKSHAEVMEKARMAAQKIIGAAHDRRYFVLDKKVEAEIVIKQVLAEAEAENKPKDIVLGKLRMKEISRV</sequence>
<dbReference type="PaxDb" id="55529-EKX36949"/>
<accession>L1IM21</accession>
<feature type="region of interest" description="Disordered" evidence="1">
    <location>
        <begin position="1"/>
        <end position="64"/>
    </location>
</feature>
<dbReference type="AlphaFoldDB" id="L1IM21"/>
<dbReference type="KEGG" id="gtt:GUITHDRAFT_116816"/>
<reference evidence="3" key="3">
    <citation type="submission" date="2015-06" db="UniProtKB">
        <authorList>
            <consortium name="EnsemblProtists"/>
        </authorList>
    </citation>
    <scope>IDENTIFICATION</scope>
</reference>
<dbReference type="Proteomes" id="UP000011087">
    <property type="component" value="Unassembled WGS sequence"/>
</dbReference>
<gene>
    <name evidence="2" type="ORF">GUITHDRAFT_116816</name>
</gene>
<protein>
    <submittedName>
        <fullName evidence="2 3">Uncharacterized protein</fullName>
    </submittedName>
</protein>
<dbReference type="EnsemblProtists" id="EKX36949">
    <property type="protein sequence ID" value="EKX36949"/>
    <property type="gene ID" value="GUITHDRAFT_116816"/>
</dbReference>
<dbReference type="HOGENOM" id="CLU_1725780_0_0_1"/>
<name>L1IM21_GUITC</name>
<feature type="compositionally biased region" description="Basic and acidic residues" evidence="1">
    <location>
        <begin position="36"/>
        <end position="56"/>
    </location>
</feature>
<reference evidence="4" key="2">
    <citation type="submission" date="2012-11" db="EMBL/GenBank/DDBJ databases">
        <authorList>
            <person name="Kuo A."/>
            <person name="Curtis B.A."/>
            <person name="Tanifuji G."/>
            <person name="Burki F."/>
            <person name="Gruber A."/>
            <person name="Irimia M."/>
            <person name="Maruyama S."/>
            <person name="Arias M.C."/>
            <person name="Ball S.G."/>
            <person name="Gile G.H."/>
            <person name="Hirakawa Y."/>
            <person name="Hopkins J.F."/>
            <person name="Rensing S.A."/>
            <person name="Schmutz J."/>
            <person name="Symeonidi A."/>
            <person name="Elias M."/>
            <person name="Eveleigh R.J."/>
            <person name="Herman E.K."/>
            <person name="Klute M.J."/>
            <person name="Nakayama T."/>
            <person name="Obornik M."/>
            <person name="Reyes-Prieto A."/>
            <person name="Armbrust E.V."/>
            <person name="Aves S.J."/>
            <person name="Beiko R.G."/>
            <person name="Coutinho P."/>
            <person name="Dacks J.B."/>
            <person name="Durnford D.G."/>
            <person name="Fast N.M."/>
            <person name="Green B.R."/>
            <person name="Grisdale C."/>
            <person name="Hempe F."/>
            <person name="Henrissat B."/>
            <person name="Hoppner M.P."/>
            <person name="Ishida K.-I."/>
            <person name="Kim E."/>
            <person name="Koreny L."/>
            <person name="Kroth P.G."/>
            <person name="Liu Y."/>
            <person name="Malik S.-B."/>
            <person name="Maier U.G."/>
            <person name="McRose D."/>
            <person name="Mock T."/>
            <person name="Neilson J.A."/>
            <person name="Onodera N.T."/>
            <person name="Poole A.M."/>
            <person name="Pritham E.J."/>
            <person name="Richards T.A."/>
            <person name="Rocap G."/>
            <person name="Roy S.W."/>
            <person name="Sarai C."/>
            <person name="Schaack S."/>
            <person name="Shirato S."/>
            <person name="Slamovits C.H."/>
            <person name="Spencer D.F."/>
            <person name="Suzuki S."/>
            <person name="Worden A.Z."/>
            <person name="Zauner S."/>
            <person name="Barry K."/>
            <person name="Bell C."/>
            <person name="Bharti A.K."/>
            <person name="Crow J.A."/>
            <person name="Grimwood J."/>
            <person name="Kramer R."/>
            <person name="Lindquist E."/>
            <person name="Lucas S."/>
            <person name="Salamov A."/>
            <person name="McFadden G.I."/>
            <person name="Lane C.E."/>
            <person name="Keeling P.J."/>
            <person name="Gray M.W."/>
            <person name="Grigoriev I.V."/>
            <person name="Archibald J.M."/>
        </authorList>
    </citation>
    <scope>NUCLEOTIDE SEQUENCE</scope>
    <source>
        <strain evidence="4">CCMP2712</strain>
    </source>
</reference>
<evidence type="ECO:0000313" key="4">
    <source>
        <dbReference type="Proteomes" id="UP000011087"/>
    </source>
</evidence>
<evidence type="ECO:0000313" key="3">
    <source>
        <dbReference type="EnsemblProtists" id="EKX36949"/>
    </source>
</evidence>
<evidence type="ECO:0000256" key="1">
    <source>
        <dbReference type="SAM" id="MobiDB-lite"/>
    </source>
</evidence>
<dbReference type="GeneID" id="17293729"/>
<reference evidence="2 4" key="1">
    <citation type="journal article" date="2012" name="Nature">
        <title>Algal genomes reveal evolutionary mosaicism and the fate of nucleomorphs.</title>
        <authorList>
            <consortium name="DOE Joint Genome Institute"/>
            <person name="Curtis B.A."/>
            <person name="Tanifuji G."/>
            <person name="Burki F."/>
            <person name="Gruber A."/>
            <person name="Irimia M."/>
            <person name="Maruyama S."/>
            <person name="Arias M.C."/>
            <person name="Ball S.G."/>
            <person name="Gile G.H."/>
            <person name="Hirakawa Y."/>
            <person name="Hopkins J.F."/>
            <person name="Kuo A."/>
            <person name="Rensing S.A."/>
            <person name="Schmutz J."/>
            <person name="Symeonidi A."/>
            <person name="Elias M."/>
            <person name="Eveleigh R.J."/>
            <person name="Herman E.K."/>
            <person name="Klute M.J."/>
            <person name="Nakayama T."/>
            <person name="Obornik M."/>
            <person name="Reyes-Prieto A."/>
            <person name="Armbrust E.V."/>
            <person name="Aves S.J."/>
            <person name="Beiko R.G."/>
            <person name="Coutinho P."/>
            <person name="Dacks J.B."/>
            <person name="Durnford D.G."/>
            <person name="Fast N.M."/>
            <person name="Green B.R."/>
            <person name="Grisdale C.J."/>
            <person name="Hempel F."/>
            <person name="Henrissat B."/>
            <person name="Hoppner M.P."/>
            <person name="Ishida K."/>
            <person name="Kim E."/>
            <person name="Koreny L."/>
            <person name="Kroth P.G."/>
            <person name="Liu Y."/>
            <person name="Malik S.B."/>
            <person name="Maier U.G."/>
            <person name="McRose D."/>
            <person name="Mock T."/>
            <person name="Neilson J.A."/>
            <person name="Onodera N.T."/>
            <person name="Poole A.M."/>
            <person name="Pritham E.J."/>
            <person name="Richards T.A."/>
            <person name="Rocap G."/>
            <person name="Roy S.W."/>
            <person name="Sarai C."/>
            <person name="Schaack S."/>
            <person name="Shirato S."/>
            <person name="Slamovits C.H."/>
            <person name="Spencer D.F."/>
            <person name="Suzuki S."/>
            <person name="Worden A.Z."/>
            <person name="Zauner S."/>
            <person name="Barry K."/>
            <person name="Bell C."/>
            <person name="Bharti A.K."/>
            <person name="Crow J.A."/>
            <person name="Grimwood J."/>
            <person name="Kramer R."/>
            <person name="Lindquist E."/>
            <person name="Lucas S."/>
            <person name="Salamov A."/>
            <person name="McFadden G.I."/>
            <person name="Lane C.E."/>
            <person name="Keeling P.J."/>
            <person name="Gray M.W."/>
            <person name="Grigoriev I.V."/>
            <person name="Archibald J.M."/>
        </authorList>
    </citation>
    <scope>NUCLEOTIDE SEQUENCE</scope>
    <source>
        <strain evidence="2 4">CCMP2712</strain>
    </source>
</reference>
<proteinExistence type="predicted"/>
<evidence type="ECO:0000313" key="2">
    <source>
        <dbReference type="EMBL" id="EKX36949.1"/>
    </source>
</evidence>
<dbReference type="EMBL" id="JH993065">
    <property type="protein sequence ID" value="EKX36949.1"/>
    <property type="molecule type" value="Genomic_DNA"/>
</dbReference>